<sequence length="223" mass="26032">MNYTNISILTYKMETAHSSKNNTDREEVINLLSQKLPKAQIEADLKEPNEWSFALTTRAPKKPQKKRKKKKVFLTRNERKQLNILKLPKTNWKYNELDAMRQLWKEYMRKNLSLYQKIPQMKDSNWNNFNVTLAKSEFIGAELTVVRSKVVTQIGMSGTVVLETKSTFQIVTAGNELKTLIKKPSVFCFTLDNLRFTIFGKHMGVRPSERSMKKLKLLFLPDL</sequence>
<keyword evidence="8" id="KW-0255">Endonuclease</keyword>
<dbReference type="SUPFAM" id="SSF101744">
    <property type="entry name" value="Rof/RNase P subunit-like"/>
    <property type="match status" value="1"/>
</dbReference>
<proteinExistence type="inferred from homology"/>
<dbReference type="InterPro" id="IPR002730">
    <property type="entry name" value="Rpp29/RNP1"/>
</dbReference>
<evidence type="ECO:0000256" key="3">
    <source>
        <dbReference type="ARBA" id="ARBA00006181"/>
    </source>
</evidence>
<dbReference type="AlphaFoldDB" id="A0AAN7P6V6"/>
<dbReference type="GO" id="GO:0033204">
    <property type="term" value="F:ribonuclease P RNA binding"/>
    <property type="evidence" value="ECO:0007669"/>
    <property type="project" value="InterPro"/>
</dbReference>
<evidence type="ECO:0000313" key="11">
    <source>
        <dbReference type="EMBL" id="KAK4878184.1"/>
    </source>
</evidence>
<keyword evidence="12" id="KW-1185">Reference proteome</keyword>
<dbReference type="GO" id="GO:0004519">
    <property type="term" value="F:endonuclease activity"/>
    <property type="evidence" value="ECO:0007669"/>
    <property type="project" value="UniProtKB-KW"/>
</dbReference>
<protein>
    <recommendedName>
        <fullName evidence="4">Ribonuclease P protein subunit p29</fullName>
    </recommendedName>
</protein>
<evidence type="ECO:0000256" key="8">
    <source>
        <dbReference type="ARBA" id="ARBA00022759"/>
    </source>
</evidence>
<dbReference type="PANTHER" id="PTHR13348">
    <property type="entry name" value="RIBONUCLEASE P SUBUNIT P29"/>
    <property type="match status" value="1"/>
</dbReference>
<reference evidence="12" key="1">
    <citation type="submission" date="2023-01" db="EMBL/GenBank/DDBJ databases">
        <title>Key to firefly adult light organ development and bioluminescence: homeobox transcription factors regulate luciferase expression and transportation to peroxisome.</title>
        <authorList>
            <person name="Fu X."/>
        </authorList>
    </citation>
    <scope>NUCLEOTIDE SEQUENCE [LARGE SCALE GENOMIC DNA]</scope>
</reference>
<evidence type="ECO:0000256" key="9">
    <source>
        <dbReference type="ARBA" id="ARBA00022801"/>
    </source>
</evidence>
<keyword evidence="6" id="KW-0819">tRNA processing</keyword>
<keyword evidence="5" id="KW-0963">Cytoplasm</keyword>
<dbReference type="InterPro" id="IPR016848">
    <property type="entry name" value="RNase_P/MRP_Rpp29-subunit"/>
</dbReference>
<organism evidence="11 12">
    <name type="scientific">Aquatica leii</name>
    <dbReference type="NCBI Taxonomy" id="1421715"/>
    <lineage>
        <taxon>Eukaryota</taxon>
        <taxon>Metazoa</taxon>
        <taxon>Ecdysozoa</taxon>
        <taxon>Arthropoda</taxon>
        <taxon>Hexapoda</taxon>
        <taxon>Insecta</taxon>
        <taxon>Pterygota</taxon>
        <taxon>Neoptera</taxon>
        <taxon>Endopterygota</taxon>
        <taxon>Coleoptera</taxon>
        <taxon>Polyphaga</taxon>
        <taxon>Elateriformia</taxon>
        <taxon>Elateroidea</taxon>
        <taxon>Lampyridae</taxon>
        <taxon>Luciolinae</taxon>
        <taxon>Aquatica</taxon>
    </lineage>
</organism>
<dbReference type="GO" id="GO:0001682">
    <property type="term" value="P:tRNA 5'-leader removal"/>
    <property type="evidence" value="ECO:0007669"/>
    <property type="project" value="InterPro"/>
</dbReference>
<evidence type="ECO:0000256" key="2">
    <source>
        <dbReference type="ARBA" id="ARBA00004123"/>
    </source>
</evidence>
<dbReference type="InterPro" id="IPR023534">
    <property type="entry name" value="Rof/RNase_P-like"/>
</dbReference>
<evidence type="ECO:0000256" key="5">
    <source>
        <dbReference type="ARBA" id="ARBA00022490"/>
    </source>
</evidence>
<dbReference type="EMBL" id="JARPUR010000004">
    <property type="protein sequence ID" value="KAK4878184.1"/>
    <property type="molecule type" value="Genomic_DNA"/>
</dbReference>
<dbReference type="Pfam" id="PF01868">
    <property type="entry name" value="RNase_P-MRP_p29"/>
    <property type="match status" value="1"/>
</dbReference>
<comment type="caution">
    <text evidence="11">The sequence shown here is derived from an EMBL/GenBank/DDBJ whole genome shotgun (WGS) entry which is preliminary data.</text>
</comment>
<evidence type="ECO:0000313" key="12">
    <source>
        <dbReference type="Proteomes" id="UP001353858"/>
    </source>
</evidence>
<dbReference type="InterPro" id="IPR023538">
    <property type="entry name" value="RNP1"/>
</dbReference>
<comment type="subcellular location">
    <subcellularLocation>
        <location evidence="2">Nucleus</location>
    </subcellularLocation>
</comment>
<dbReference type="GO" id="GO:0030677">
    <property type="term" value="C:ribonuclease P complex"/>
    <property type="evidence" value="ECO:0007669"/>
    <property type="project" value="InterPro"/>
</dbReference>
<name>A0AAN7P6V6_9COLE</name>
<evidence type="ECO:0000256" key="6">
    <source>
        <dbReference type="ARBA" id="ARBA00022694"/>
    </source>
</evidence>
<dbReference type="GO" id="GO:0006364">
    <property type="term" value="P:rRNA processing"/>
    <property type="evidence" value="ECO:0007669"/>
    <property type="project" value="TreeGrafter"/>
</dbReference>
<dbReference type="InterPro" id="IPR036980">
    <property type="entry name" value="RNase_P/MRP_Rpp29_sf"/>
</dbReference>
<keyword evidence="9" id="KW-0378">Hydrolase</keyword>
<dbReference type="GO" id="GO:0000172">
    <property type="term" value="C:ribonuclease MRP complex"/>
    <property type="evidence" value="ECO:0007669"/>
    <property type="project" value="InterPro"/>
</dbReference>
<accession>A0AAN7P6V6</accession>
<dbReference type="SMART" id="SM00538">
    <property type="entry name" value="POP4"/>
    <property type="match status" value="1"/>
</dbReference>
<gene>
    <name evidence="11" type="ORF">RN001_010690</name>
</gene>
<dbReference type="GO" id="GO:0016787">
    <property type="term" value="F:hydrolase activity"/>
    <property type="evidence" value="ECO:0007669"/>
    <property type="project" value="UniProtKB-KW"/>
</dbReference>
<evidence type="ECO:0000256" key="10">
    <source>
        <dbReference type="ARBA" id="ARBA00046486"/>
    </source>
</evidence>
<comment type="subunit">
    <text evidence="10">Component of nuclear RNase P and RNase MRP ribonucleoproteins. RNase P consists of a catalytic RNA moiety and 10 different protein chains; POP1, POP4, POP5, POP7, RPP14, RPP21, RPP25, RPP30, RPP38 and RPP40. Within the RNase P complex, POP1, POP7 and RPP25 form the 'finger' subcomplex, POP5, RPP14, RPP40 and homodimeric RPP30 form the 'palm' subcomplex, and RPP21, POP4 and RPP38 form the 'wrist' subcomplex. All subunits of the RNase P complex interact with the catalytic RNA. Several subunits of RNase P are also part of the RNase MRP complex. RNase MRP consists of a catalytic RNA moiety and about 8 protein subunits; POP1, POP7, RPP25, RPP30, RPP38, RPP40 and possibly also POP4 and POP5.</text>
</comment>
<dbReference type="GO" id="GO:0005634">
    <property type="term" value="C:nucleus"/>
    <property type="evidence" value="ECO:0007669"/>
    <property type="project" value="UniProtKB-SubCell"/>
</dbReference>
<keyword evidence="7" id="KW-0540">Nuclease</keyword>
<evidence type="ECO:0000256" key="4">
    <source>
        <dbReference type="ARBA" id="ARBA00016225"/>
    </source>
</evidence>
<dbReference type="Proteomes" id="UP001353858">
    <property type="component" value="Unassembled WGS sequence"/>
</dbReference>
<evidence type="ECO:0000256" key="1">
    <source>
        <dbReference type="ARBA" id="ARBA00002435"/>
    </source>
</evidence>
<dbReference type="HAMAP" id="MF_00754">
    <property type="entry name" value="RNase_P_1"/>
    <property type="match status" value="1"/>
</dbReference>
<dbReference type="Gene3D" id="2.30.30.210">
    <property type="entry name" value="Ribonuclease P/MRP, subunit p29"/>
    <property type="match status" value="1"/>
</dbReference>
<comment type="function">
    <text evidence="1">Component of ribonuclease P, a ribonucleoprotein complex that generates mature tRNA molecules by cleaving their 5'-ends.</text>
</comment>
<evidence type="ECO:0000256" key="7">
    <source>
        <dbReference type="ARBA" id="ARBA00022722"/>
    </source>
</evidence>
<dbReference type="PANTHER" id="PTHR13348:SF0">
    <property type="entry name" value="RIBONUCLEASE P PROTEIN SUBUNIT P29"/>
    <property type="match status" value="1"/>
</dbReference>
<comment type="similarity">
    <text evidence="3">Belongs to the eukaryotic/archaeal RNase P protein component 1 family.</text>
</comment>